<dbReference type="GO" id="GO:0005524">
    <property type="term" value="F:ATP binding"/>
    <property type="evidence" value="ECO:0007669"/>
    <property type="project" value="UniProtKB-KW"/>
</dbReference>
<keyword evidence="2" id="KW-0813">Transport</keyword>
<dbReference type="GO" id="GO:0016887">
    <property type="term" value="F:ATP hydrolysis activity"/>
    <property type="evidence" value="ECO:0007669"/>
    <property type="project" value="InterPro"/>
</dbReference>
<reference evidence="14" key="2">
    <citation type="submission" date="2021-04" db="EMBL/GenBank/DDBJ databases">
        <authorList>
            <person name="Gilroy R."/>
        </authorList>
    </citation>
    <scope>NUCLEOTIDE SEQUENCE</scope>
    <source>
        <strain evidence="14">ChiGjej4B4-7305</strain>
    </source>
</reference>
<evidence type="ECO:0000256" key="1">
    <source>
        <dbReference type="ARBA" id="ARBA00004429"/>
    </source>
</evidence>
<dbReference type="InterPro" id="IPR011527">
    <property type="entry name" value="ABC1_TM_dom"/>
</dbReference>
<evidence type="ECO:0000256" key="4">
    <source>
        <dbReference type="ARBA" id="ARBA00022519"/>
    </source>
</evidence>
<comment type="caution">
    <text evidence="14">The sequence shown here is derived from an EMBL/GenBank/DDBJ whole genome shotgun (WGS) entry which is preliminary data.</text>
</comment>
<organism evidence="14 15">
    <name type="scientific">Candidatus Ruania gallistercoris</name>
    <dbReference type="NCBI Taxonomy" id="2838746"/>
    <lineage>
        <taxon>Bacteria</taxon>
        <taxon>Bacillati</taxon>
        <taxon>Actinomycetota</taxon>
        <taxon>Actinomycetes</taxon>
        <taxon>Micrococcales</taxon>
        <taxon>Ruaniaceae</taxon>
        <taxon>Ruania</taxon>
    </lineage>
</organism>
<evidence type="ECO:0000313" key="15">
    <source>
        <dbReference type="Proteomes" id="UP000824037"/>
    </source>
</evidence>
<feature type="domain" description="ABC transporter" evidence="12">
    <location>
        <begin position="335"/>
        <end position="569"/>
    </location>
</feature>
<dbReference type="SUPFAM" id="SSF90123">
    <property type="entry name" value="ABC transporter transmembrane region"/>
    <property type="match status" value="1"/>
</dbReference>
<dbReference type="InterPro" id="IPR003593">
    <property type="entry name" value="AAA+_ATPase"/>
</dbReference>
<feature type="transmembrane region" description="Helical" evidence="11">
    <location>
        <begin position="134"/>
        <end position="157"/>
    </location>
</feature>
<accession>A0A9D2J4P3</accession>
<dbReference type="PROSITE" id="PS50929">
    <property type="entry name" value="ABC_TM1F"/>
    <property type="match status" value="1"/>
</dbReference>
<sequence>MTTTRQIGRLLGRARPAAGLLIVSVAARTLGLIAGAGLLLAPAWALGLLVQGVPDPHALVRVSVLTMLVCAVGKGGLRYLEQLTGHIAAFRLLTRMRLDLHDELVPLAPAITETQGSGVLMSAATKDIDRLEVFYAHTIAPAITAVLLPLAAVAAATTWAGPTAGGILAAGVLLGGLLVPLSGARQGRRAAERIATARTRLAQEISDDVRGHEEIRIFQATEQRTACAETLSAEVADSVSSTGRLLGRRAAVTVLWPWATVLTLLALVPAPLPELLATIALVPATAPALASVEAFSRSLPAALASDRRLRALTDTPPAVTEPADPVPLGDPAGRLDLTGVTFTYPSRTAPAVQAIDLHAPAGSLVAVVGVTGSGKSTLTRLLTRTWDPDAGTVRLDGVDVRELALADLRRQVAVVEQRPVLLSGTIGENLRLVRPRATRPEVRAACAAAGLDQDLDTFPEGLSTHLGEDGLRLSGGQAQRLALARALLRRAPVLVLDEATSHQDALSQALITHRLREAAAGTVLVIAHRLATIRHADRIYVLEEGRVVESGSYPELIGAHGAFRRLAGSAVLD</sequence>
<dbReference type="EMBL" id="DXBY01000210">
    <property type="protein sequence ID" value="HIZ36546.1"/>
    <property type="molecule type" value="Genomic_DNA"/>
</dbReference>
<dbReference type="PROSITE" id="PS50893">
    <property type="entry name" value="ABC_TRANSPORTER_2"/>
    <property type="match status" value="1"/>
</dbReference>
<evidence type="ECO:0000256" key="10">
    <source>
        <dbReference type="ARBA" id="ARBA00023455"/>
    </source>
</evidence>
<feature type="domain" description="ABC transmembrane type-1" evidence="13">
    <location>
        <begin position="29"/>
        <end position="267"/>
    </location>
</feature>
<evidence type="ECO:0000256" key="6">
    <source>
        <dbReference type="ARBA" id="ARBA00022741"/>
    </source>
</evidence>
<dbReference type="InterPro" id="IPR039421">
    <property type="entry name" value="Type_1_exporter"/>
</dbReference>
<dbReference type="InterPro" id="IPR036640">
    <property type="entry name" value="ABC1_TM_sf"/>
</dbReference>
<evidence type="ECO:0000256" key="9">
    <source>
        <dbReference type="ARBA" id="ARBA00023136"/>
    </source>
</evidence>
<name>A0A9D2J4P3_9MICO</name>
<evidence type="ECO:0000256" key="8">
    <source>
        <dbReference type="ARBA" id="ARBA00022989"/>
    </source>
</evidence>
<dbReference type="SUPFAM" id="SSF52540">
    <property type="entry name" value="P-loop containing nucleoside triphosphate hydrolases"/>
    <property type="match status" value="1"/>
</dbReference>
<keyword evidence="4" id="KW-0997">Cell inner membrane</keyword>
<dbReference type="Pfam" id="PF00005">
    <property type="entry name" value="ABC_tran"/>
    <property type="match status" value="1"/>
</dbReference>
<dbReference type="Proteomes" id="UP000824037">
    <property type="component" value="Unassembled WGS sequence"/>
</dbReference>
<dbReference type="PROSITE" id="PS00211">
    <property type="entry name" value="ABC_TRANSPORTER_1"/>
    <property type="match status" value="1"/>
</dbReference>
<protein>
    <submittedName>
        <fullName evidence="14">ABC transporter ATP-binding protein/permease</fullName>
    </submittedName>
</protein>
<dbReference type="GO" id="GO:0140359">
    <property type="term" value="F:ABC-type transporter activity"/>
    <property type="evidence" value="ECO:0007669"/>
    <property type="project" value="InterPro"/>
</dbReference>
<dbReference type="SMART" id="SM00382">
    <property type="entry name" value="AAA"/>
    <property type="match status" value="1"/>
</dbReference>
<dbReference type="Gene3D" id="3.40.50.300">
    <property type="entry name" value="P-loop containing nucleotide triphosphate hydrolases"/>
    <property type="match status" value="1"/>
</dbReference>
<evidence type="ECO:0000259" key="13">
    <source>
        <dbReference type="PROSITE" id="PS50929"/>
    </source>
</evidence>
<feature type="transmembrane region" description="Helical" evidence="11">
    <location>
        <begin position="163"/>
        <end position="184"/>
    </location>
</feature>
<evidence type="ECO:0000256" key="7">
    <source>
        <dbReference type="ARBA" id="ARBA00022840"/>
    </source>
</evidence>
<comment type="similarity">
    <text evidence="10">Belongs to the ABC transporter superfamily. Siderophore-Fe(3+) uptake transporter (SIUT) (TC 3.A.1.21) family.</text>
</comment>
<keyword evidence="6" id="KW-0547">Nucleotide-binding</keyword>
<evidence type="ECO:0000259" key="12">
    <source>
        <dbReference type="PROSITE" id="PS50893"/>
    </source>
</evidence>
<dbReference type="FunFam" id="3.40.50.300:FF:000221">
    <property type="entry name" value="Multidrug ABC transporter ATP-binding protein"/>
    <property type="match status" value="1"/>
</dbReference>
<reference evidence="14" key="1">
    <citation type="journal article" date="2021" name="PeerJ">
        <title>Extensive microbial diversity within the chicken gut microbiome revealed by metagenomics and culture.</title>
        <authorList>
            <person name="Gilroy R."/>
            <person name="Ravi A."/>
            <person name="Getino M."/>
            <person name="Pursley I."/>
            <person name="Horton D.L."/>
            <person name="Alikhan N.F."/>
            <person name="Baker D."/>
            <person name="Gharbi K."/>
            <person name="Hall N."/>
            <person name="Watson M."/>
            <person name="Adriaenssens E.M."/>
            <person name="Foster-Nyarko E."/>
            <person name="Jarju S."/>
            <person name="Secka A."/>
            <person name="Antonio M."/>
            <person name="Oren A."/>
            <person name="Chaudhuri R.R."/>
            <person name="La Ragione R."/>
            <person name="Hildebrand F."/>
            <person name="Pallen M.J."/>
        </authorList>
    </citation>
    <scope>NUCLEOTIDE SEQUENCE</scope>
    <source>
        <strain evidence="14">ChiGjej4B4-7305</strain>
    </source>
</reference>
<keyword evidence="7 14" id="KW-0067">ATP-binding</keyword>
<keyword evidence="5 11" id="KW-0812">Transmembrane</keyword>
<keyword evidence="9 11" id="KW-0472">Membrane</keyword>
<proteinExistence type="inferred from homology"/>
<evidence type="ECO:0000256" key="11">
    <source>
        <dbReference type="SAM" id="Phobius"/>
    </source>
</evidence>
<dbReference type="Gene3D" id="1.20.1560.10">
    <property type="entry name" value="ABC transporter type 1, transmembrane domain"/>
    <property type="match status" value="1"/>
</dbReference>
<dbReference type="InterPro" id="IPR017871">
    <property type="entry name" value="ABC_transporter-like_CS"/>
</dbReference>
<dbReference type="PANTHER" id="PTHR24221">
    <property type="entry name" value="ATP-BINDING CASSETTE SUB-FAMILY B"/>
    <property type="match status" value="1"/>
</dbReference>
<evidence type="ECO:0000256" key="3">
    <source>
        <dbReference type="ARBA" id="ARBA00022475"/>
    </source>
</evidence>
<gene>
    <name evidence="14" type="ORF">H9815_12270</name>
</gene>
<keyword evidence="3" id="KW-1003">Cell membrane</keyword>
<evidence type="ECO:0000313" key="14">
    <source>
        <dbReference type="EMBL" id="HIZ36546.1"/>
    </source>
</evidence>
<feature type="transmembrane region" description="Helical" evidence="11">
    <location>
        <begin position="250"/>
        <end position="269"/>
    </location>
</feature>
<evidence type="ECO:0000256" key="5">
    <source>
        <dbReference type="ARBA" id="ARBA00022692"/>
    </source>
</evidence>
<dbReference type="PANTHER" id="PTHR24221:SF654">
    <property type="entry name" value="ATP-BINDING CASSETTE SUB-FAMILY B MEMBER 6"/>
    <property type="match status" value="1"/>
</dbReference>
<feature type="transmembrane region" description="Helical" evidence="11">
    <location>
        <begin position="58"/>
        <end position="77"/>
    </location>
</feature>
<feature type="transmembrane region" description="Helical" evidence="11">
    <location>
        <begin position="20"/>
        <end position="46"/>
    </location>
</feature>
<dbReference type="InterPro" id="IPR003439">
    <property type="entry name" value="ABC_transporter-like_ATP-bd"/>
</dbReference>
<evidence type="ECO:0000256" key="2">
    <source>
        <dbReference type="ARBA" id="ARBA00022448"/>
    </source>
</evidence>
<dbReference type="GO" id="GO:0005886">
    <property type="term" value="C:plasma membrane"/>
    <property type="evidence" value="ECO:0007669"/>
    <property type="project" value="UniProtKB-SubCell"/>
</dbReference>
<dbReference type="AlphaFoldDB" id="A0A9D2J4P3"/>
<keyword evidence="8 11" id="KW-1133">Transmembrane helix</keyword>
<dbReference type="Pfam" id="PF00664">
    <property type="entry name" value="ABC_membrane"/>
    <property type="match status" value="1"/>
</dbReference>
<comment type="subcellular location">
    <subcellularLocation>
        <location evidence="1">Cell inner membrane</location>
        <topology evidence="1">Multi-pass membrane protein</topology>
    </subcellularLocation>
</comment>
<dbReference type="InterPro" id="IPR027417">
    <property type="entry name" value="P-loop_NTPase"/>
</dbReference>